<gene>
    <name evidence="1" type="ORF">HNR21_002090</name>
</gene>
<evidence type="ECO:0000313" key="1">
    <source>
        <dbReference type="EMBL" id="MBA9003208.1"/>
    </source>
</evidence>
<dbReference type="EMBL" id="JACJII010000001">
    <property type="protein sequence ID" value="MBA9003208.1"/>
    <property type="molecule type" value="Genomic_DNA"/>
</dbReference>
<dbReference type="Proteomes" id="UP000539313">
    <property type="component" value="Unassembled WGS sequence"/>
</dbReference>
<proteinExistence type="predicted"/>
<dbReference type="AlphaFoldDB" id="A0A7W3R7H3"/>
<sequence length="41" mass="4121">MRRIVMALVTAGIIIGGSASLTASSAAADETGSVRITNRAM</sequence>
<protein>
    <submittedName>
        <fullName evidence="1">Uncharacterized protein</fullName>
    </submittedName>
</protein>
<evidence type="ECO:0000313" key="2">
    <source>
        <dbReference type="Proteomes" id="UP000539313"/>
    </source>
</evidence>
<dbReference type="RefSeq" id="WP_281402038.1">
    <property type="nucleotide sequence ID" value="NZ_JACJII010000001.1"/>
</dbReference>
<reference evidence="1 2" key="1">
    <citation type="submission" date="2020-08" db="EMBL/GenBank/DDBJ databases">
        <title>Sequencing the genomes of 1000 actinobacteria strains.</title>
        <authorList>
            <person name="Klenk H.-P."/>
        </authorList>
    </citation>
    <scope>NUCLEOTIDE SEQUENCE [LARGE SCALE GENOMIC DNA]</scope>
    <source>
        <strain evidence="1 2">DSM 45823</strain>
    </source>
</reference>
<name>A0A7W3R7H3_9ACTN</name>
<organism evidence="1 2">
    <name type="scientific">Thermomonospora cellulosilytica</name>
    <dbReference type="NCBI Taxonomy" id="1411118"/>
    <lineage>
        <taxon>Bacteria</taxon>
        <taxon>Bacillati</taxon>
        <taxon>Actinomycetota</taxon>
        <taxon>Actinomycetes</taxon>
        <taxon>Streptosporangiales</taxon>
        <taxon>Thermomonosporaceae</taxon>
        <taxon>Thermomonospora</taxon>
    </lineage>
</organism>
<comment type="caution">
    <text evidence="1">The sequence shown here is derived from an EMBL/GenBank/DDBJ whole genome shotgun (WGS) entry which is preliminary data.</text>
</comment>
<accession>A0A7W3R7H3</accession>
<keyword evidence="2" id="KW-1185">Reference proteome</keyword>